<evidence type="ECO:0000256" key="1">
    <source>
        <dbReference type="SAM" id="MobiDB-lite"/>
    </source>
</evidence>
<dbReference type="EMBL" id="GBRD01012049">
    <property type="protein sequence ID" value="JAG53775.1"/>
    <property type="molecule type" value="Transcribed_RNA"/>
</dbReference>
<feature type="compositionally biased region" description="Polar residues" evidence="1">
    <location>
        <begin position="20"/>
        <end position="29"/>
    </location>
</feature>
<proteinExistence type="predicted"/>
<organism evidence="2">
    <name type="scientific">Lygus hesperus</name>
    <name type="common">Western plant bug</name>
    <dbReference type="NCBI Taxonomy" id="30085"/>
    <lineage>
        <taxon>Eukaryota</taxon>
        <taxon>Metazoa</taxon>
        <taxon>Ecdysozoa</taxon>
        <taxon>Arthropoda</taxon>
        <taxon>Hexapoda</taxon>
        <taxon>Insecta</taxon>
        <taxon>Pterygota</taxon>
        <taxon>Neoptera</taxon>
        <taxon>Paraneoptera</taxon>
        <taxon>Hemiptera</taxon>
        <taxon>Heteroptera</taxon>
        <taxon>Panheteroptera</taxon>
        <taxon>Cimicomorpha</taxon>
        <taxon>Miridae</taxon>
        <taxon>Mirini</taxon>
        <taxon>Lygus</taxon>
    </lineage>
</organism>
<feature type="compositionally biased region" description="Low complexity" evidence="1">
    <location>
        <begin position="114"/>
        <end position="127"/>
    </location>
</feature>
<accession>A0A0K8SLU1</accession>
<feature type="region of interest" description="Disordered" evidence="1">
    <location>
        <begin position="63"/>
        <end position="86"/>
    </location>
</feature>
<feature type="compositionally biased region" description="Low complexity" evidence="1">
    <location>
        <begin position="30"/>
        <end position="44"/>
    </location>
</feature>
<feature type="region of interest" description="Disordered" evidence="1">
    <location>
        <begin position="1"/>
        <end position="44"/>
    </location>
</feature>
<name>A0A0K8SLU1_LYGHE</name>
<feature type="compositionally biased region" description="Basic and acidic residues" evidence="1">
    <location>
        <begin position="1"/>
        <end position="19"/>
    </location>
</feature>
<protein>
    <submittedName>
        <fullName evidence="2">Uncharacterized protein</fullName>
    </submittedName>
</protein>
<sequence>MIRRLSESYRLRESMERTSRGSSASSRNKVSPATPATVTSSVTPVADFIAEERRSVVWYTGGSEDTESTILPGNEETWADSPEPPQLPVLEQLESREEIRRDLTGREHRCRTLSPSPSSSTTTSSTTFRKTQLAASCQLRRTLTETACSSRMANDGSTSSWSTKRTVWRLGRSLSWSTCAQRPVGSSTGIFRNWGSS</sequence>
<evidence type="ECO:0000313" key="2">
    <source>
        <dbReference type="EMBL" id="JAG53775.1"/>
    </source>
</evidence>
<reference evidence="2" key="1">
    <citation type="submission" date="2014-09" db="EMBL/GenBank/DDBJ databases">
        <authorList>
            <person name="Magalhaes I.L.F."/>
            <person name="Oliveira U."/>
            <person name="Santos F.R."/>
            <person name="Vidigal T.H.D.A."/>
            <person name="Brescovit A.D."/>
            <person name="Santos A.J."/>
        </authorList>
    </citation>
    <scope>NUCLEOTIDE SEQUENCE</scope>
</reference>
<dbReference type="AlphaFoldDB" id="A0A0K8SLU1"/>
<feature type="region of interest" description="Disordered" evidence="1">
    <location>
        <begin position="103"/>
        <end position="129"/>
    </location>
</feature>